<dbReference type="InterPro" id="IPR051682">
    <property type="entry name" value="Mito_Persulfide_Diox"/>
</dbReference>
<dbReference type="Pfam" id="PF00753">
    <property type="entry name" value="Lactamase_B"/>
    <property type="match status" value="1"/>
</dbReference>
<feature type="domain" description="Metallo-beta-lactamase" evidence="2">
    <location>
        <begin position="59"/>
        <end position="249"/>
    </location>
</feature>
<evidence type="ECO:0000259" key="2">
    <source>
        <dbReference type="SMART" id="SM00849"/>
    </source>
</evidence>
<dbReference type="EMBL" id="QNSA01000004">
    <property type="protein sequence ID" value="RBP75079.1"/>
    <property type="molecule type" value="Genomic_DNA"/>
</dbReference>
<dbReference type="PANTHER" id="PTHR43084">
    <property type="entry name" value="PERSULFIDE DIOXYGENASE ETHE1"/>
    <property type="match status" value="1"/>
</dbReference>
<dbReference type="AlphaFoldDB" id="A0A368V5K6"/>
<evidence type="ECO:0000256" key="1">
    <source>
        <dbReference type="ARBA" id="ARBA00022723"/>
    </source>
</evidence>
<sequence length="332" mass="37290">MGAGIAWLMHRDYRAYKKTAFHLIYRFSISLDQIKELATSEVNTMTQPIVQHFFDEPTNTFSYVVRDPDSQVCAILDSVLDFDYAAGRTDVRSADEIIQYIQANDLIVEWILETHVHADHLSAAPYLHEKLGGKTGIGAKIIQVQEIFGKAFNAGTEFARDGSQFDRLFEEGDTFAIGSLEGRVLHTPGHTPACLTYVIGDAAFVGDTLFMPDYGTARCDFPGGDARVLYQSIQKVLALPPETRIFLCHDYKAPDRDEYQHMTTVAEQRLANVHVHDGVSEEEFVKMRTERDATLDMPRLILPSVQVNMRAGHMPSAEDNGQVYLKVPVNLF</sequence>
<organism evidence="4 5">
    <name type="scientific">Marinobacter nauticus</name>
    <name type="common">Marinobacter hydrocarbonoclasticus</name>
    <name type="synonym">Marinobacter aquaeolei</name>
    <dbReference type="NCBI Taxonomy" id="2743"/>
    <lineage>
        <taxon>Bacteria</taxon>
        <taxon>Pseudomonadati</taxon>
        <taxon>Pseudomonadota</taxon>
        <taxon>Gammaproteobacteria</taxon>
        <taxon>Pseudomonadales</taxon>
        <taxon>Marinobacteraceae</taxon>
        <taxon>Marinobacter</taxon>
    </lineage>
</organism>
<reference evidence="4 5" key="1">
    <citation type="submission" date="2018-07" db="EMBL/GenBank/DDBJ databases">
        <title>Freshwater and sediment microbial communities from various areas in North America, analyzing microbe dynamics in response to fracking.</title>
        <authorList>
            <person name="Lamendella R."/>
        </authorList>
    </citation>
    <scope>NUCLEOTIDE SEQUENCE [LARGE SCALE GENOMIC DNA]</scope>
    <source>
        <strain evidence="4 5">114E</strain>
        <strain evidence="3 6">114E_o</strain>
    </source>
</reference>
<accession>A0A368V5K6</accession>
<dbReference type="InterPro" id="IPR036866">
    <property type="entry name" value="RibonucZ/Hydroxyglut_hydro"/>
</dbReference>
<dbReference type="CDD" id="cd07724">
    <property type="entry name" value="POD-like_MBL-fold"/>
    <property type="match status" value="1"/>
</dbReference>
<dbReference type="GO" id="GO:0016787">
    <property type="term" value="F:hydrolase activity"/>
    <property type="evidence" value="ECO:0007669"/>
    <property type="project" value="UniProtKB-KW"/>
</dbReference>
<gene>
    <name evidence="4" type="ORF">DET51_104228</name>
    <name evidence="3" type="ORF">DET64_104228</name>
</gene>
<dbReference type="GO" id="GO:0006749">
    <property type="term" value="P:glutathione metabolic process"/>
    <property type="evidence" value="ECO:0007669"/>
    <property type="project" value="InterPro"/>
</dbReference>
<dbReference type="GO" id="GO:0050313">
    <property type="term" value="F:sulfur dioxygenase activity"/>
    <property type="evidence" value="ECO:0007669"/>
    <property type="project" value="InterPro"/>
</dbReference>
<proteinExistence type="predicted"/>
<dbReference type="InterPro" id="IPR044528">
    <property type="entry name" value="POD-like_MBL-fold"/>
</dbReference>
<keyword evidence="4" id="KW-0378">Hydrolase</keyword>
<dbReference type="InterPro" id="IPR001279">
    <property type="entry name" value="Metallo-B-lactamas"/>
</dbReference>
<dbReference type="GO" id="GO:0070813">
    <property type="term" value="P:hydrogen sulfide metabolic process"/>
    <property type="evidence" value="ECO:0007669"/>
    <property type="project" value="TreeGrafter"/>
</dbReference>
<evidence type="ECO:0000313" key="4">
    <source>
        <dbReference type="EMBL" id="RCW35610.1"/>
    </source>
</evidence>
<evidence type="ECO:0000313" key="3">
    <source>
        <dbReference type="EMBL" id="RBP75079.1"/>
    </source>
</evidence>
<dbReference type="Proteomes" id="UP000253065">
    <property type="component" value="Unassembled WGS sequence"/>
</dbReference>
<evidence type="ECO:0000313" key="5">
    <source>
        <dbReference type="Proteomes" id="UP000252795"/>
    </source>
</evidence>
<dbReference type="SMART" id="SM00849">
    <property type="entry name" value="Lactamase_B"/>
    <property type="match status" value="1"/>
</dbReference>
<dbReference type="Proteomes" id="UP000252795">
    <property type="component" value="Unassembled WGS sequence"/>
</dbReference>
<dbReference type="GO" id="GO:0046872">
    <property type="term" value="F:metal ion binding"/>
    <property type="evidence" value="ECO:0007669"/>
    <property type="project" value="UniProtKB-KW"/>
</dbReference>
<dbReference type="PANTHER" id="PTHR43084:SF1">
    <property type="entry name" value="PERSULFIDE DIOXYGENASE ETHE1, MITOCHONDRIAL"/>
    <property type="match status" value="1"/>
</dbReference>
<comment type="caution">
    <text evidence="4">The sequence shown here is derived from an EMBL/GenBank/DDBJ whole genome shotgun (WGS) entry which is preliminary data.</text>
</comment>
<dbReference type="Gene3D" id="3.60.15.10">
    <property type="entry name" value="Ribonuclease Z/Hydroxyacylglutathione hydrolase-like"/>
    <property type="match status" value="1"/>
</dbReference>
<evidence type="ECO:0000313" key="6">
    <source>
        <dbReference type="Proteomes" id="UP000253065"/>
    </source>
</evidence>
<name>A0A368V5K6_MARNT</name>
<dbReference type="EMBL" id="QPJB01000004">
    <property type="protein sequence ID" value="RCW35610.1"/>
    <property type="molecule type" value="Genomic_DNA"/>
</dbReference>
<keyword evidence="1" id="KW-0479">Metal-binding</keyword>
<protein>
    <submittedName>
        <fullName evidence="4">Glyoxylase-like metal-dependent hydrolase (Beta-lactamase superfamily II)</fullName>
    </submittedName>
</protein>
<keyword evidence="6" id="KW-1185">Reference proteome</keyword>
<dbReference type="SUPFAM" id="SSF56281">
    <property type="entry name" value="Metallo-hydrolase/oxidoreductase"/>
    <property type="match status" value="1"/>
</dbReference>
<dbReference type="FunFam" id="3.60.15.10:FF:000033">
    <property type="entry name" value="MBL fold metallo-hydrolase"/>
    <property type="match status" value="1"/>
</dbReference>